<dbReference type="SUPFAM" id="SSF53335">
    <property type="entry name" value="S-adenosyl-L-methionine-dependent methyltransferases"/>
    <property type="match status" value="1"/>
</dbReference>
<name>X1PJX5_9ZZZZ</name>
<protein>
    <recommendedName>
        <fullName evidence="1">Methyltransferase type 11 domain-containing protein</fullName>
    </recommendedName>
</protein>
<feature type="domain" description="Methyltransferase type 11" evidence="1">
    <location>
        <begin position="52"/>
        <end position="137"/>
    </location>
</feature>
<gene>
    <name evidence="2" type="ORF">S06H3_42958</name>
</gene>
<dbReference type="GO" id="GO:0008757">
    <property type="term" value="F:S-adenosylmethionine-dependent methyltransferase activity"/>
    <property type="evidence" value="ECO:0007669"/>
    <property type="project" value="InterPro"/>
</dbReference>
<sequence length="143" mass="15711">MASDLVTGKAVFDSYAAEYDLWYQTPKGRYADVLERELFLRLIQPEPGQSLLDVGCGTGHNLAFFKELGLEVAGIDASKSMLDIASSKFGAEVGLYHGQAEELPFDNNSFDIVTLITLLEFTSDPTRVLEEAARVARAQIYLG</sequence>
<dbReference type="EMBL" id="BARV01026605">
    <property type="protein sequence ID" value="GAI42831.1"/>
    <property type="molecule type" value="Genomic_DNA"/>
</dbReference>
<dbReference type="InterPro" id="IPR029063">
    <property type="entry name" value="SAM-dependent_MTases_sf"/>
</dbReference>
<proteinExistence type="predicted"/>
<dbReference type="Gene3D" id="3.40.50.150">
    <property type="entry name" value="Vaccinia Virus protein VP39"/>
    <property type="match status" value="1"/>
</dbReference>
<dbReference type="AlphaFoldDB" id="X1PJX5"/>
<accession>X1PJX5</accession>
<dbReference type="CDD" id="cd02440">
    <property type="entry name" value="AdoMet_MTases"/>
    <property type="match status" value="1"/>
</dbReference>
<feature type="non-terminal residue" evidence="2">
    <location>
        <position position="143"/>
    </location>
</feature>
<evidence type="ECO:0000313" key="2">
    <source>
        <dbReference type="EMBL" id="GAI42831.1"/>
    </source>
</evidence>
<dbReference type="PANTHER" id="PTHR43591">
    <property type="entry name" value="METHYLTRANSFERASE"/>
    <property type="match status" value="1"/>
</dbReference>
<reference evidence="2" key="1">
    <citation type="journal article" date="2014" name="Front. Microbiol.">
        <title>High frequency of phylogenetically diverse reductive dehalogenase-homologous genes in deep subseafloor sedimentary metagenomes.</title>
        <authorList>
            <person name="Kawai M."/>
            <person name="Futagami T."/>
            <person name="Toyoda A."/>
            <person name="Takaki Y."/>
            <person name="Nishi S."/>
            <person name="Hori S."/>
            <person name="Arai W."/>
            <person name="Tsubouchi T."/>
            <person name="Morono Y."/>
            <person name="Uchiyama I."/>
            <person name="Ito T."/>
            <person name="Fujiyama A."/>
            <person name="Inagaki F."/>
            <person name="Takami H."/>
        </authorList>
    </citation>
    <scope>NUCLEOTIDE SEQUENCE</scope>
    <source>
        <strain evidence="2">Expedition CK06-06</strain>
    </source>
</reference>
<comment type="caution">
    <text evidence="2">The sequence shown here is derived from an EMBL/GenBank/DDBJ whole genome shotgun (WGS) entry which is preliminary data.</text>
</comment>
<dbReference type="Pfam" id="PF08241">
    <property type="entry name" value="Methyltransf_11"/>
    <property type="match status" value="1"/>
</dbReference>
<organism evidence="2">
    <name type="scientific">marine sediment metagenome</name>
    <dbReference type="NCBI Taxonomy" id="412755"/>
    <lineage>
        <taxon>unclassified sequences</taxon>
        <taxon>metagenomes</taxon>
        <taxon>ecological metagenomes</taxon>
    </lineage>
</organism>
<dbReference type="InterPro" id="IPR013216">
    <property type="entry name" value="Methyltransf_11"/>
</dbReference>
<evidence type="ECO:0000259" key="1">
    <source>
        <dbReference type="Pfam" id="PF08241"/>
    </source>
</evidence>